<evidence type="ECO:0000313" key="3">
    <source>
        <dbReference type="Proteomes" id="UP001260072"/>
    </source>
</evidence>
<feature type="domain" description="Serine aminopeptidase S33" evidence="1">
    <location>
        <begin position="60"/>
        <end position="271"/>
    </location>
</feature>
<accession>A0ABU1FJ68</accession>
<dbReference type="Pfam" id="PF12146">
    <property type="entry name" value="Hydrolase_4"/>
    <property type="match status" value="1"/>
</dbReference>
<gene>
    <name evidence="2" type="ORF">RH861_04765</name>
</gene>
<dbReference type="Gene3D" id="3.40.50.1820">
    <property type="entry name" value="alpha/beta hydrolase"/>
    <property type="match status" value="1"/>
</dbReference>
<dbReference type="InterPro" id="IPR022742">
    <property type="entry name" value="Hydrolase_4"/>
</dbReference>
<dbReference type="InterPro" id="IPR053145">
    <property type="entry name" value="AB_hydrolase_Est10"/>
</dbReference>
<dbReference type="PANTHER" id="PTHR43265:SF1">
    <property type="entry name" value="ESTERASE ESTD"/>
    <property type="match status" value="1"/>
</dbReference>
<sequence>MITASTPTLTETAFDVAVGDVRLAGTLALPAGAPRAAALLVPGSGPVDRDSDHPRMRLGITRELAHALAGAGVATLRYDKRGVGASGGDFLSAGLSDNTTDAAAALSALRERLPGVPVVLVGHSEGAIIATRLAANEPDLAGTVLLAAPAVVGERMLAWQTRQIVPTMPRLVRGILRLLRIDLVEKQRRNVERFRQSTTDVIRLEGRRMNAKWHRELIAYDPAPDLARLSMPVLAITGDHDLQVDPDDLDRIAATVAGPVEIERPERLTHLLRRDAGDTASFAAYRSLVKQPVDRELLDRVSSWVAARGRATDGGAAGA</sequence>
<dbReference type="SUPFAM" id="SSF53474">
    <property type="entry name" value="alpha/beta-Hydrolases"/>
    <property type="match status" value="1"/>
</dbReference>
<proteinExistence type="predicted"/>
<dbReference type="InterPro" id="IPR029058">
    <property type="entry name" value="AB_hydrolase_fold"/>
</dbReference>
<organism evidence="2 3">
    <name type="scientific">Agromyces indicus</name>
    <dbReference type="NCBI Taxonomy" id="758919"/>
    <lineage>
        <taxon>Bacteria</taxon>
        <taxon>Bacillati</taxon>
        <taxon>Actinomycetota</taxon>
        <taxon>Actinomycetes</taxon>
        <taxon>Micrococcales</taxon>
        <taxon>Microbacteriaceae</taxon>
        <taxon>Agromyces</taxon>
    </lineage>
</organism>
<protein>
    <submittedName>
        <fullName evidence="2">Alpha/beta fold hydrolase</fullName>
    </submittedName>
</protein>
<keyword evidence="3" id="KW-1185">Reference proteome</keyword>
<comment type="caution">
    <text evidence="2">The sequence shown here is derived from an EMBL/GenBank/DDBJ whole genome shotgun (WGS) entry which is preliminary data.</text>
</comment>
<dbReference type="EMBL" id="JAVKGS010000001">
    <property type="protein sequence ID" value="MDR5691372.1"/>
    <property type="molecule type" value="Genomic_DNA"/>
</dbReference>
<name>A0ABU1FJ68_9MICO</name>
<dbReference type="PANTHER" id="PTHR43265">
    <property type="entry name" value="ESTERASE ESTD"/>
    <property type="match status" value="1"/>
</dbReference>
<dbReference type="RefSeq" id="WP_310519992.1">
    <property type="nucleotide sequence ID" value="NZ_BAABBS010000003.1"/>
</dbReference>
<evidence type="ECO:0000313" key="2">
    <source>
        <dbReference type="EMBL" id="MDR5691372.1"/>
    </source>
</evidence>
<dbReference type="GO" id="GO:0016787">
    <property type="term" value="F:hydrolase activity"/>
    <property type="evidence" value="ECO:0007669"/>
    <property type="project" value="UniProtKB-KW"/>
</dbReference>
<keyword evidence="2" id="KW-0378">Hydrolase</keyword>
<reference evidence="3" key="1">
    <citation type="submission" date="2023-07" db="EMBL/GenBank/DDBJ databases">
        <title>Description of three actinobacteria isolated from air of manufacturing shop in a pharmaceutical factory.</title>
        <authorList>
            <person name="Zhang D.-F."/>
        </authorList>
    </citation>
    <scope>NUCLEOTIDE SEQUENCE [LARGE SCALE GENOMIC DNA]</scope>
    <source>
        <strain evidence="3">CCTCC AB 2011122</strain>
    </source>
</reference>
<evidence type="ECO:0000259" key="1">
    <source>
        <dbReference type="Pfam" id="PF12146"/>
    </source>
</evidence>
<dbReference type="Proteomes" id="UP001260072">
    <property type="component" value="Unassembled WGS sequence"/>
</dbReference>